<accession>A0A5C3KR08</accession>
<reference evidence="1 2" key="1">
    <citation type="journal article" date="2019" name="Nat. Ecol. Evol.">
        <title>Megaphylogeny resolves global patterns of mushroom evolution.</title>
        <authorList>
            <person name="Varga T."/>
            <person name="Krizsan K."/>
            <person name="Foldi C."/>
            <person name="Dima B."/>
            <person name="Sanchez-Garcia M."/>
            <person name="Sanchez-Ramirez S."/>
            <person name="Szollosi G.J."/>
            <person name="Szarkandi J.G."/>
            <person name="Papp V."/>
            <person name="Albert L."/>
            <person name="Andreopoulos W."/>
            <person name="Angelini C."/>
            <person name="Antonin V."/>
            <person name="Barry K.W."/>
            <person name="Bougher N.L."/>
            <person name="Buchanan P."/>
            <person name="Buyck B."/>
            <person name="Bense V."/>
            <person name="Catcheside P."/>
            <person name="Chovatia M."/>
            <person name="Cooper J."/>
            <person name="Damon W."/>
            <person name="Desjardin D."/>
            <person name="Finy P."/>
            <person name="Geml J."/>
            <person name="Haridas S."/>
            <person name="Hughes K."/>
            <person name="Justo A."/>
            <person name="Karasinski D."/>
            <person name="Kautmanova I."/>
            <person name="Kiss B."/>
            <person name="Kocsube S."/>
            <person name="Kotiranta H."/>
            <person name="LaButti K.M."/>
            <person name="Lechner B.E."/>
            <person name="Liimatainen K."/>
            <person name="Lipzen A."/>
            <person name="Lukacs Z."/>
            <person name="Mihaltcheva S."/>
            <person name="Morgado L.N."/>
            <person name="Niskanen T."/>
            <person name="Noordeloos M.E."/>
            <person name="Ohm R.A."/>
            <person name="Ortiz-Santana B."/>
            <person name="Ovrebo C."/>
            <person name="Racz N."/>
            <person name="Riley R."/>
            <person name="Savchenko A."/>
            <person name="Shiryaev A."/>
            <person name="Soop K."/>
            <person name="Spirin V."/>
            <person name="Szebenyi C."/>
            <person name="Tomsovsky M."/>
            <person name="Tulloss R.E."/>
            <person name="Uehling J."/>
            <person name="Grigoriev I.V."/>
            <person name="Vagvolgyi C."/>
            <person name="Papp T."/>
            <person name="Martin F.M."/>
            <person name="Miettinen O."/>
            <person name="Hibbett D.S."/>
            <person name="Nagy L.G."/>
        </authorList>
    </citation>
    <scope>NUCLEOTIDE SEQUENCE [LARGE SCALE GENOMIC DNA]</scope>
    <source>
        <strain evidence="1 2">CBS 121175</strain>
    </source>
</reference>
<sequence length="294" mass="32118">MLSSAEGTSRWVVVDDGDESVSYDGVWTHLTTTGEDGGDEPNYYRSSLHGATGQGTSAMSFSFVGSRLRVYGVIERDPVHPGGKGSDPGVGGVDWEWECELDGRNVSEHTSRSRNLLPGRFNTILLCDTEGTDNGPNVRNDHSHNFTLRVKGRTSDHGTGLWIDYVQYAPWRSLGSDSSSELPSVSTSQLILAIEEFDPSIWFSDGWVRDALTGTIRTAEHGVEDTQGDQPSTIAASFKAKLHGLGLSMTSAKWTKANKHISWTESLSFLLSASTSPRTESFLKHPTHLLENIT</sequence>
<dbReference type="EMBL" id="ML210228">
    <property type="protein sequence ID" value="TFK22981.1"/>
    <property type="molecule type" value="Genomic_DNA"/>
</dbReference>
<keyword evidence="2" id="KW-1185">Reference proteome</keyword>
<evidence type="ECO:0000313" key="2">
    <source>
        <dbReference type="Proteomes" id="UP000307440"/>
    </source>
</evidence>
<proteinExistence type="predicted"/>
<evidence type="ECO:0000313" key="1">
    <source>
        <dbReference type="EMBL" id="TFK22981.1"/>
    </source>
</evidence>
<protein>
    <submittedName>
        <fullName evidence="1">Uncharacterized protein</fullName>
    </submittedName>
</protein>
<dbReference type="Proteomes" id="UP000307440">
    <property type="component" value="Unassembled WGS sequence"/>
</dbReference>
<organism evidence="1 2">
    <name type="scientific">Coprinopsis marcescibilis</name>
    <name type="common">Agaric fungus</name>
    <name type="synonym">Psathyrella marcescibilis</name>
    <dbReference type="NCBI Taxonomy" id="230819"/>
    <lineage>
        <taxon>Eukaryota</taxon>
        <taxon>Fungi</taxon>
        <taxon>Dikarya</taxon>
        <taxon>Basidiomycota</taxon>
        <taxon>Agaricomycotina</taxon>
        <taxon>Agaricomycetes</taxon>
        <taxon>Agaricomycetidae</taxon>
        <taxon>Agaricales</taxon>
        <taxon>Agaricineae</taxon>
        <taxon>Psathyrellaceae</taxon>
        <taxon>Coprinopsis</taxon>
    </lineage>
</organism>
<dbReference type="AlphaFoldDB" id="A0A5C3KR08"/>
<gene>
    <name evidence="1" type="ORF">FA15DRAFT_495558</name>
</gene>
<name>A0A5C3KR08_COPMA</name>